<protein>
    <submittedName>
        <fullName evidence="1">2286_t:CDS:1</fullName>
    </submittedName>
</protein>
<accession>A0ACA9NAE3</accession>
<evidence type="ECO:0000313" key="2">
    <source>
        <dbReference type="Proteomes" id="UP000789702"/>
    </source>
</evidence>
<sequence length="212" mass="25009">ELEEENDDDEYVMRLSFKYLTNENLNESQIKQINDDFAIEIIPRLYLGSKRAALDEDWLKYNKITDILTVAQDIKPRFPKSFVYKVIPIRDSESQDISKYFEETFMFIQNVLDQEDRRILVHCEMGISRSPTVVIAYIMRSQKKSLKEAVIFVKERKSFVRPNSGFYRQLKEFGSELSLKNDSDSESELLNQLDGIVVQQWDVLFSAYGWNF</sequence>
<organism evidence="1 2">
    <name type="scientific">Dentiscutata heterogama</name>
    <dbReference type="NCBI Taxonomy" id="1316150"/>
    <lineage>
        <taxon>Eukaryota</taxon>
        <taxon>Fungi</taxon>
        <taxon>Fungi incertae sedis</taxon>
        <taxon>Mucoromycota</taxon>
        <taxon>Glomeromycotina</taxon>
        <taxon>Glomeromycetes</taxon>
        <taxon>Diversisporales</taxon>
        <taxon>Gigasporaceae</taxon>
        <taxon>Dentiscutata</taxon>
    </lineage>
</organism>
<reference evidence="1" key="1">
    <citation type="submission" date="2021-06" db="EMBL/GenBank/DDBJ databases">
        <authorList>
            <person name="Kallberg Y."/>
            <person name="Tangrot J."/>
            <person name="Rosling A."/>
        </authorList>
    </citation>
    <scope>NUCLEOTIDE SEQUENCE</scope>
    <source>
        <strain evidence="1">IL203A</strain>
    </source>
</reference>
<keyword evidence="2" id="KW-1185">Reference proteome</keyword>
<proteinExistence type="predicted"/>
<gene>
    <name evidence="1" type="ORF">DHETER_LOCUS8937</name>
</gene>
<evidence type="ECO:0000313" key="1">
    <source>
        <dbReference type="EMBL" id="CAG8643175.1"/>
    </source>
</evidence>
<dbReference type="Proteomes" id="UP000789702">
    <property type="component" value="Unassembled WGS sequence"/>
</dbReference>
<comment type="caution">
    <text evidence="1">The sequence shown here is derived from an EMBL/GenBank/DDBJ whole genome shotgun (WGS) entry which is preliminary data.</text>
</comment>
<dbReference type="EMBL" id="CAJVPU010014912">
    <property type="protein sequence ID" value="CAG8643175.1"/>
    <property type="molecule type" value="Genomic_DNA"/>
</dbReference>
<name>A0ACA9NAE3_9GLOM</name>
<feature type="non-terminal residue" evidence="1">
    <location>
        <position position="1"/>
    </location>
</feature>